<feature type="domain" description="SUN" evidence="6">
    <location>
        <begin position="773"/>
        <end position="973"/>
    </location>
</feature>
<feature type="region of interest" description="Disordered" evidence="5">
    <location>
        <begin position="1"/>
        <end position="99"/>
    </location>
</feature>
<feature type="compositionally biased region" description="Basic and acidic residues" evidence="5">
    <location>
        <begin position="215"/>
        <end position="268"/>
    </location>
</feature>
<evidence type="ECO:0000256" key="1">
    <source>
        <dbReference type="ARBA" id="ARBA00004370"/>
    </source>
</evidence>
<feature type="compositionally biased region" description="Pro residues" evidence="5">
    <location>
        <begin position="272"/>
        <end position="286"/>
    </location>
</feature>
<evidence type="ECO:0000256" key="5">
    <source>
        <dbReference type="SAM" id="MobiDB-lite"/>
    </source>
</evidence>
<dbReference type="Proteomes" id="UP001303760">
    <property type="component" value="Unassembled WGS sequence"/>
</dbReference>
<dbReference type="GO" id="GO:0043495">
    <property type="term" value="F:protein-membrane adaptor activity"/>
    <property type="evidence" value="ECO:0007669"/>
    <property type="project" value="TreeGrafter"/>
</dbReference>
<reference evidence="7" key="2">
    <citation type="submission" date="2023-05" db="EMBL/GenBank/DDBJ databases">
        <authorList>
            <consortium name="Lawrence Berkeley National Laboratory"/>
            <person name="Steindorff A."/>
            <person name="Hensen N."/>
            <person name="Bonometti L."/>
            <person name="Westerberg I."/>
            <person name="Brannstrom I.O."/>
            <person name="Guillou S."/>
            <person name="Cros-Aarteil S."/>
            <person name="Calhoun S."/>
            <person name="Haridas S."/>
            <person name="Kuo A."/>
            <person name="Mondo S."/>
            <person name="Pangilinan J."/>
            <person name="Riley R."/>
            <person name="Labutti K."/>
            <person name="Andreopoulos B."/>
            <person name="Lipzen A."/>
            <person name="Chen C."/>
            <person name="Yanf M."/>
            <person name="Daum C."/>
            <person name="Ng V."/>
            <person name="Clum A."/>
            <person name="Ohm R."/>
            <person name="Martin F."/>
            <person name="Silar P."/>
            <person name="Natvig D."/>
            <person name="Lalanne C."/>
            <person name="Gautier V."/>
            <person name="Ament-Velasquez S.L."/>
            <person name="Kruys A."/>
            <person name="Hutchinson M.I."/>
            <person name="Powell A.J."/>
            <person name="Barry K."/>
            <person name="Miller A.N."/>
            <person name="Grigoriev I.V."/>
            <person name="Debuchy R."/>
            <person name="Gladieux P."/>
            <person name="Thoren M.H."/>
            <person name="Johannesson H."/>
        </authorList>
    </citation>
    <scope>NUCLEOTIDE SEQUENCE</scope>
    <source>
        <strain evidence="7">CBS 532.94</strain>
    </source>
</reference>
<feature type="region of interest" description="Disordered" evidence="5">
    <location>
        <begin position="114"/>
        <end position="421"/>
    </location>
</feature>
<evidence type="ECO:0000256" key="2">
    <source>
        <dbReference type="ARBA" id="ARBA00022692"/>
    </source>
</evidence>
<feature type="compositionally biased region" description="Polar residues" evidence="5">
    <location>
        <begin position="79"/>
        <end position="92"/>
    </location>
</feature>
<keyword evidence="3" id="KW-1133">Transmembrane helix</keyword>
<name>A0AAN7HCP4_9PEZI</name>
<organism evidence="7 8">
    <name type="scientific">Achaetomium macrosporum</name>
    <dbReference type="NCBI Taxonomy" id="79813"/>
    <lineage>
        <taxon>Eukaryota</taxon>
        <taxon>Fungi</taxon>
        <taxon>Dikarya</taxon>
        <taxon>Ascomycota</taxon>
        <taxon>Pezizomycotina</taxon>
        <taxon>Sordariomycetes</taxon>
        <taxon>Sordariomycetidae</taxon>
        <taxon>Sordariales</taxon>
        <taxon>Chaetomiaceae</taxon>
        <taxon>Achaetomium</taxon>
    </lineage>
</organism>
<dbReference type="Gene3D" id="2.60.120.260">
    <property type="entry name" value="Galactose-binding domain-like"/>
    <property type="match status" value="1"/>
</dbReference>
<dbReference type="EMBL" id="MU860086">
    <property type="protein sequence ID" value="KAK4238668.1"/>
    <property type="molecule type" value="Genomic_DNA"/>
</dbReference>
<feature type="compositionally biased region" description="Polar residues" evidence="5">
    <location>
        <begin position="42"/>
        <end position="52"/>
    </location>
</feature>
<dbReference type="AlphaFoldDB" id="A0AAN7HCP4"/>
<dbReference type="PANTHER" id="PTHR12911:SF8">
    <property type="entry name" value="KLAROID PROTEIN-RELATED"/>
    <property type="match status" value="1"/>
</dbReference>
<feature type="region of interest" description="Disordered" evidence="5">
    <location>
        <begin position="433"/>
        <end position="460"/>
    </location>
</feature>
<feature type="compositionally biased region" description="Basic and acidic residues" evidence="5">
    <location>
        <begin position="114"/>
        <end position="123"/>
    </location>
</feature>
<evidence type="ECO:0000256" key="3">
    <source>
        <dbReference type="ARBA" id="ARBA00022989"/>
    </source>
</evidence>
<feature type="compositionally biased region" description="Low complexity" evidence="5">
    <location>
        <begin position="404"/>
        <end position="416"/>
    </location>
</feature>
<protein>
    <recommendedName>
        <fullName evidence="6">SUN domain-containing protein</fullName>
    </recommendedName>
</protein>
<feature type="compositionally biased region" description="Pro residues" evidence="5">
    <location>
        <begin position="346"/>
        <end position="359"/>
    </location>
</feature>
<keyword evidence="4" id="KW-0472">Membrane</keyword>
<evidence type="ECO:0000256" key="4">
    <source>
        <dbReference type="ARBA" id="ARBA00023136"/>
    </source>
</evidence>
<reference evidence="7" key="1">
    <citation type="journal article" date="2023" name="Mol. Phylogenet. Evol.">
        <title>Genome-scale phylogeny and comparative genomics of the fungal order Sordariales.</title>
        <authorList>
            <person name="Hensen N."/>
            <person name="Bonometti L."/>
            <person name="Westerberg I."/>
            <person name="Brannstrom I.O."/>
            <person name="Guillou S."/>
            <person name="Cros-Aarteil S."/>
            <person name="Calhoun S."/>
            <person name="Haridas S."/>
            <person name="Kuo A."/>
            <person name="Mondo S."/>
            <person name="Pangilinan J."/>
            <person name="Riley R."/>
            <person name="LaButti K."/>
            <person name="Andreopoulos B."/>
            <person name="Lipzen A."/>
            <person name="Chen C."/>
            <person name="Yan M."/>
            <person name="Daum C."/>
            <person name="Ng V."/>
            <person name="Clum A."/>
            <person name="Steindorff A."/>
            <person name="Ohm R.A."/>
            <person name="Martin F."/>
            <person name="Silar P."/>
            <person name="Natvig D.O."/>
            <person name="Lalanne C."/>
            <person name="Gautier V."/>
            <person name="Ament-Velasquez S.L."/>
            <person name="Kruys A."/>
            <person name="Hutchinson M.I."/>
            <person name="Powell A.J."/>
            <person name="Barry K."/>
            <person name="Miller A.N."/>
            <person name="Grigoriev I.V."/>
            <person name="Debuchy R."/>
            <person name="Gladieux P."/>
            <person name="Hiltunen Thoren M."/>
            <person name="Johannesson H."/>
        </authorList>
    </citation>
    <scope>NUCLEOTIDE SEQUENCE</scope>
    <source>
        <strain evidence="7">CBS 532.94</strain>
    </source>
</reference>
<feature type="compositionally biased region" description="Basic residues" evidence="5">
    <location>
        <begin position="193"/>
        <end position="205"/>
    </location>
</feature>
<evidence type="ECO:0000259" key="6">
    <source>
        <dbReference type="PROSITE" id="PS51469"/>
    </source>
</evidence>
<dbReference type="PROSITE" id="PS51469">
    <property type="entry name" value="SUN"/>
    <property type="match status" value="1"/>
</dbReference>
<comment type="caution">
    <text evidence="7">The sequence shown here is derived from an EMBL/GenBank/DDBJ whole genome shotgun (WGS) entry which is preliminary data.</text>
</comment>
<proteinExistence type="predicted"/>
<dbReference type="InterPro" id="IPR012919">
    <property type="entry name" value="SUN_dom"/>
</dbReference>
<sequence>MADITNSSQQSSAGSQTLVAESQERADAVAAMIPPRRLRETASPSPSFSRGSTPVRDAVNGRLMPDRGSKVRTPIPAKYSTSYGSPITQLPDRSTVGGGGNVTKAAAEIFTKVKRDNLAAEARRRTKARTRAVGAGSRDTTASPPPPTIQPTIEVDNDHEEAAQSEGRNEAVDGMSEGSEYEDENEPPTGRAALRRSPRKAARKRPRDDEEAETLAEKERKERETRLRRERSAEARKRSNQKRAEAQAAAREKAEQERLAEQAREEAAKAAMPPPPQPPVPLPPPENTMTPASGLMPNNASTQRPGSARSFVEEGNVFRNAAVQTPPRPQSLLRPALRPAAAAPRQPAPAPAPAPPTSPPSVLKRPPRRPGGTTPRAPIELSPGTDDQQDTAHQSSVDRESPQSDDQQPPRQTSPSAQRAMPDFTSRLRQHLKPLPGRVDAGSEKDKLPPTAEAGNGHPHWSKAKDAFSLWSIFRIFLGAFLVLHAMRLAHTHARPDLYESPVLTFRWYGWKDWTSNVGQFFPSPLLHPLGVLTDAQYDDLKDYLQRRTTTTEAVVDNLKSILPKVVSVRKDKKGKVIIADEFWDALKDRIQKDNSILSLDRQSRISEKHWKAIEQRLKDAGLFVKPLSTGDVERIVQKSAPAAWDKWFQENKRKVAEMLRQTQGKSPVKESDETVISRKDFMRELMDQLARSKEHTNREMDSLRVELHGLIHEIKAKAKAGGMNKADIKALVKEIVDKEVTRRYLDSAAQGGASSIDADLRSRVNHFSPGNAAQIDLSLTSPTYKIAAPPVLSKEWLKSMPRRPQFIPDVSQSLTPWSDPGHCWCAATRGHENHTHPASLAVRFPSFVIPQYVVLEHIDPGATNDPLAMPRDVEVWAVFDEHARRERMLDWMAVQFPDDVGHALLEKGLAKIGKFTYEHRADDGGVFVHKLADELVDQLRAATDLVMVRAVTNYGSPDHTCFYRVRMYGEAVELGAEKESKKW</sequence>
<evidence type="ECO:0000313" key="7">
    <source>
        <dbReference type="EMBL" id="KAK4238668.1"/>
    </source>
</evidence>
<dbReference type="InterPro" id="IPR045119">
    <property type="entry name" value="SUN1-5"/>
</dbReference>
<feature type="compositionally biased region" description="Polar residues" evidence="5">
    <location>
        <begin position="287"/>
        <end position="305"/>
    </location>
</feature>
<feature type="compositionally biased region" description="Low complexity" evidence="5">
    <location>
        <begin position="330"/>
        <end position="345"/>
    </location>
</feature>
<dbReference type="GO" id="GO:0034993">
    <property type="term" value="C:meiotic nuclear membrane microtubule tethering complex"/>
    <property type="evidence" value="ECO:0007669"/>
    <property type="project" value="TreeGrafter"/>
</dbReference>
<keyword evidence="8" id="KW-1185">Reference proteome</keyword>
<gene>
    <name evidence="7" type="ORF">C8A03DRAFT_43594</name>
</gene>
<accession>A0AAN7HCP4</accession>
<feature type="compositionally biased region" description="Polar residues" evidence="5">
    <location>
        <begin position="1"/>
        <end position="20"/>
    </location>
</feature>
<evidence type="ECO:0000313" key="8">
    <source>
        <dbReference type="Proteomes" id="UP001303760"/>
    </source>
</evidence>
<dbReference type="PANTHER" id="PTHR12911">
    <property type="entry name" value="SAD1/UNC-84-LIKE PROTEIN-RELATED"/>
    <property type="match status" value="1"/>
</dbReference>
<comment type="subcellular location">
    <subcellularLocation>
        <location evidence="1">Membrane</location>
    </subcellularLocation>
</comment>
<keyword evidence="2" id="KW-0812">Transmembrane</keyword>